<evidence type="ECO:0000256" key="1">
    <source>
        <dbReference type="ARBA" id="ARBA00010528"/>
    </source>
</evidence>
<dbReference type="Pfam" id="PF00573">
    <property type="entry name" value="Ribosomal_L4"/>
    <property type="match status" value="1"/>
</dbReference>
<evidence type="ECO:0008006" key="5">
    <source>
        <dbReference type="Google" id="ProtNLM"/>
    </source>
</evidence>
<dbReference type="InterPro" id="IPR002136">
    <property type="entry name" value="Ribosomal_uL4"/>
</dbReference>
<organism evidence="4">
    <name type="scientific">marine metagenome</name>
    <dbReference type="NCBI Taxonomy" id="408172"/>
    <lineage>
        <taxon>unclassified sequences</taxon>
        <taxon>metagenomes</taxon>
        <taxon>ecological metagenomes</taxon>
    </lineage>
</organism>
<gene>
    <name evidence="4" type="ORF">METZ01_LOCUS67932</name>
</gene>
<evidence type="ECO:0000313" key="4">
    <source>
        <dbReference type="EMBL" id="SVA15078.1"/>
    </source>
</evidence>
<dbReference type="GO" id="GO:0005840">
    <property type="term" value="C:ribosome"/>
    <property type="evidence" value="ECO:0007669"/>
    <property type="project" value="UniProtKB-KW"/>
</dbReference>
<dbReference type="Gene3D" id="3.40.1370.10">
    <property type="match status" value="1"/>
</dbReference>
<dbReference type="SUPFAM" id="SSF52166">
    <property type="entry name" value="Ribosomal protein L4"/>
    <property type="match status" value="1"/>
</dbReference>
<keyword evidence="2" id="KW-0689">Ribosomal protein</keyword>
<dbReference type="InterPro" id="IPR023574">
    <property type="entry name" value="Ribosomal_uL4_dom_sf"/>
</dbReference>
<reference evidence="4" key="1">
    <citation type="submission" date="2018-05" db="EMBL/GenBank/DDBJ databases">
        <authorList>
            <person name="Lanie J.A."/>
            <person name="Ng W.-L."/>
            <person name="Kazmierczak K.M."/>
            <person name="Andrzejewski T.M."/>
            <person name="Davidsen T.M."/>
            <person name="Wayne K.J."/>
            <person name="Tettelin H."/>
            <person name="Glass J.I."/>
            <person name="Rusch D."/>
            <person name="Podicherti R."/>
            <person name="Tsui H.-C.T."/>
            <person name="Winkler M.E."/>
        </authorList>
    </citation>
    <scope>NUCLEOTIDE SEQUENCE</scope>
</reference>
<name>A0A381THP3_9ZZZZ</name>
<dbReference type="PANTHER" id="PTHR10746">
    <property type="entry name" value="50S RIBOSOMAL PROTEIN L4"/>
    <property type="match status" value="1"/>
</dbReference>
<sequence length="208" mass="22711">MKLDIIKLDGSKVSDFMADKSVFGIKPNLGVVRQAVLAELTNMRQGTHATKNRALVNGGGRKPWKQKGRGVARAGTIRSPLWKGGGAIFGPEPHAYNHKLPKKLSQLARRSILSSKASEGNLVIVEDFELDSHKTADFVRVLAALELQNKKVTLLVTGIANNLDKAVRNLKNVYLVDAKKVSTYDLIDCEVLVIEKASVSILTEILSD</sequence>
<proteinExistence type="inferred from homology"/>
<dbReference type="InterPro" id="IPR013005">
    <property type="entry name" value="Ribosomal_uL4-like"/>
</dbReference>
<comment type="similarity">
    <text evidence="1">Belongs to the universal ribosomal protein uL4 family.</text>
</comment>
<dbReference type="GO" id="GO:1990904">
    <property type="term" value="C:ribonucleoprotein complex"/>
    <property type="evidence" value="ECO:0007669"/>
    <property type="project" value="UniProtKB-KW"/>
</dbReference>
<accession>A0A381THP3</accession>
<dbReference type="HAMAP" id="MF_01328_B">
    <property type="entry name" value="Ribosomal_uL4_B"/>
    <property type="match status" value="1"/>
</dbReference>
<dbReference type="AlphaFoldDB" id="A0A381THP3"/>
<dbReference type="GO" id="GO:0006412">
    <property type="term" value="P:translation"/>
    <property type="evidence" value="ECO:0007669"/>
    <property type="project" value="InterPro"/>
</dbReference>
<evidence type="ECO:0000256" key="2">
    <source>
        <dbReference type="ARBA" id="ARBA00022980"/>
    </source>
</evidence>
<dbReference type="PANTHER" id="PTHR10746:SF6">
    <property type="entry name" value="LARGE RIBOSOMAL SUBUNIT PROTEIN UL4M"/>
    <property type="match status" value="1"/>
</dbReference>
<dbReference type="GO" id="GO:0003735">
    <property type="term" value="F:structural constituent of ribosome"/>
    <property type="evidence" value="ECO:0007669"/>
    <property type="project" value="InterPro"/>
</dbReference>
<protein>
    <recommendedName>
        <fullName evidence="5">50S ribosomal protein L4</fullName>
    </recommendedName>
</protein>
<keyword evidence="3" id="KW-0687">Ribonucleoprotein</keyword>
<dbReference type="NCBIfam" id="TIGR03953">
    <property type="entry name" value="rplD_bact"/>
    <property type="match status" value="1"/>
</dbReference>
<dbReference type="EMBL" id="UINC01004540">
    <property type="protein sequence ID" value="SVA15078.1"/>
    <property type="molecule type" value="Genomic_DNA"/>
</dbReference>
<evidence type="ECO:0000256" key="3">
    <source>
        <dbReference type="ARBA" id="ARBA00023274"/>
    </source>
</evidence>